<dbReference type="EMBL" id="ML977564">
    <property type="protein sequence ID" value="KAF2005060.1"/>
    <property type="molecule type" value="Genomic_DNA"/>
</dbReference>
<sequence>MFKFIKRLLGRGPTNNLPPYNPAHNRWRAKRPWPPNMMALTEKQAFRFERKFKRRLMMKAVSPTWNKWVGIAQWSIIGTVVVYAVLFHDFANDAWNPRPGEGVFVDFRAWMKGLITRNWEPTQEDGAVAGQKEVTTQPASPPPNQASGRGRPLS</sequence>
<evidence type="ECO:0000313" key="4">
    <source>
        <dbReference type="Proteomes" id="UP000799779"/>
    </source>
</evidence>
<feature type="transmembrane region" description="Helical" evidence="2">
    <location>
        <begin position="65"/>
        <end position="86"/>
    </location>
</feature>
<reference evidence="3" key="1">
    <citation type="journal article" date="2020" name="Stud. Mycol.">
        <title>101 Dothideomycetes genomes: a test case for predicting lifestyles and emergence of pathogens.</title>
        <authorList>
            <person name="Haridas S."/>
            <person name="Albert R."/>
            <person name="Binder M."/>
            <person name="Bloem J."/>
            <person name="Labutti K."/>
            <person name="Salamov A."/>
            <person name="Andreopoulos B."/>
            <person name="Baker S."/>
            <person name="Barry K."/>
            <person name="Bills G."/>
            <person name="Bluhm B."/>
            <person name="Cannon C."/>
            <person name="Castanera R."/>
            <person name="Culley D."/>
            <person name="Daum C."/>
            <person name="Ezra D."/>
            <person name="Gonzalez J."/>
            <person name="Henrissat B."/>
            <person name="Kuo A."/>
            <person name="Liang C."/>
            <person name="Lipzen A."/>
            <person name="Lutzoni F."/>
            <person name="Magnuson J."/>
            <person name="Mondo S."/>
            <person name="Nolan M."/>
            <person name="Ohm R."/>
            <person name="Pangilinan J."/>
            <person name="Park H.-J."/>
            <person name="Ramirez L."/>
            <person name="Alfaro M."/>
            <person name="Sun H."/>
            <person name="Tritt A."/>
            <person name="Yoshinaga Y."/>
            <person name="Zwiers L.-H."/>
            <person name="Turgeon B."/>
            <person name="Goodwin S."/>
            <person name="Spatafora J."/>
            <person name="Crous P."/>
            <person name="Grigoriev I."/>
        </authorList>
    </citation>
    <scope>NUCLEOTIDE SEQUENCE</scope>
    <source>
        <strain evidence="3">CBS 123094</strain>
    </source>
</reference>
<dbReference type="OrthoDB" id="5278907at2759"/>
<dbReference type="AlphaFoldDB" id="A0A6A5WTA2"/>
<keyword evidence="2" id="KW-0812">Transmembrane</keyword>
<feature type="region of interest" description="Disordered" evidence="1">
    <location>
        <begin position="121"/>
        <end position="154"/>
    </location>
</feature>
<keyword evidence="2" id="KW-1133">Transmembrane helix</keyword>
<evidence type="ECO:0000256" key="2">
    <source>
        <dbReference type="SAM" id="Phobius"/>
    </source>
</evidence>
<keyword evidence="4" id="KW-1185">Reference proteome</keyword>
<gene>
    <name evidence="3" type="ORF">P154DRAFT_424899</name>
</gene>
<keyword evidence="2" id="KW-0472">Membrane</keyword>
<protein>
    <recommendedName>
        <fullName evidence="5">Transmembrane protein</fullName>
    </recommendedName>
</protein>
<organism evidence="3 4">
    <name type="scientific">Amniculicola lignicola CBS 123094</name>
    <dbReference type="NCBI Taxonomy" id="1392246"/>
    <lineage>
        <taxon>Eukaryota</taxon>
        <taxon>Fungi</taxon>
        <taxon>Dikarya</taxon>
        <taxon>Ascomycota</taxon>
        <taxon>Pezizomycotina</taxon>
        <taxon>Dothideomycetes</taxon>
        <taxon>Pleosporomycetidae</taxon>
        <taxon>Pleosporales</taxon>
        <taxon>Amniculicolaceae</taxon>
        <taxon>Amniculicola</taxon>
    </lineage>
</organism>
<dbReference type="Proteomes" id="UP000799779">
    <property type="component" value="Unassembled WGS sequence"/>
</dbReference>
<proteinExistence type="predicted"/>
<evidence type="ECO:0000313" key="3">
    <source>
        <dbReference type="EMBL" id="KAF2005060.1"/>
    </source>
</evidence>
<evidence type="ECO:0000256" key="1">
    <source>
        <dbReference type="SAM" id="MobiDB-lite"/>
    </source>
</evidence>
<name>A0A6A5WTA2_9PLEO</name>
<accession>A0A6A5WTA2</accession>
<evidence type="ECO:0008006" key="5">
    <source>
        <dbReference type="Google" id="ProtNLM"/>
    </source>
</evidence>